<accession>A0A7W3R8A7</accession>
<protein>
    <submittedName>
        <fullName evidence="3">Flp pilus assembly protein CpaB</fullName>
    </submittedName>
</protein>
<evidence type="ECO:0000313" key="3">
    <source>
        <dbReference type="EMBL" id="MBA9003481.1"/>
    </source>
</evidence>
<gene>
    <name evidence="3" type="ORF">HNR21_002363</name>
</gene>
<keyword evidence="4" id="KW-1185">Reference proteome</keyword>
<name>A0A7W3R8A7_9ACTN</name>
<proteinExistence type="predicted"/>
<evidence type="ECO:0000256" key="1">
    <source>
        <dbReference type="SAM" id="MobiDB-lite"/>
    </source>
</evidence>
<dbReference type="InterPro" id="IPR013974">
    <property type="entry name" value="SAF"/>
</dbReference>
<dbReference type="EMBL" id="JACJII010000001">
    <property type="protein sequence ID" value="MBA9003481.1"/>
    <property type="molecule type" value="Genomic_DNA"/>
</dbReference>
<dbReference type="Pfam" id="PF08666">
    <property type="entry name" value="SAF"/>
    <property type="match status" value="1"/>
</dbReference>
<evidence type="ECO:0000259" key="2">
    <source>
        <dbReference type="SMART" id="SM00858"/>
    </source>
</evidence>
<feature type="region of interest" description="Disordered" evidence="1">
    <location>
        <begin position="147"/>
        <end position="201"/>
    </location>
</feature>
<dbReference type="AlphaFoldDB" id="A0A7W3R8A7"/>
<reference evidence="3 4" key="1">
    <citation type="submission" date="2020-08" db="EMBL/GenBank/DDBJ databases">
        <title>Sequencing the genomes of 1000 actinobacteria strains.</title>
        <authorList>
            <person name="Klenk H.-P."/>
        </authorList>
    </citation>
    <scope>NUCLEOTIDE SEQUENCE [LARGE SCALE GENOMIC DNA]</scope>
    <source>
        <strain evidence="3 4">DSM 45823</strain>
    </source>
</reference>
<sequence>MKGRTASSPKGGMNLWGRRLLRHRRPVAALLAALSVAFAVAAVRLPGPAGVRVLVAARDLPAGTALRPGDLRPAVLPATAVPDGTIRARVTGRILAGPMRRGEIITDARTVGSRLLAGYGPDVVATPIRPADPGTVRLLRPGDRVDVLSSDAPADPADPGVSLDDLHPNAPTSHTRAEPEPPDPSAGTSRPPVPPSNGAARARVVATAVPVIAVLREDPGTGEPGGLIMLATTREQSAALTAASGTRLAVALVTTPRTTGAHPPPP</sequence>
<organism evidence="3 4">
    <name type="scientific">Thermomonospora cellulosilytica</name>
    <dbReference type="NCBI Taxonomy" id="1411118"/>
    <lineage>
        <taxon>Bacteria</taxon>
        <taxon>Bacillati</taxon>
        <taxon>Actinomycetota</taxon>
        <taxon>Actinomycetes</taxon>
        <taxon>Streptosporangiales</taxon>
        <taxon>Thermomonosporaceae</taxon>
        <taxon>Thermomonospora</taxon>
    </lineage>
</organism>
<dbReference type="Proteomes" id="UP000539313">
    <property type="component" value="Unassembled WGS sequence"/>
</dbReference>
<dbReference type="SMART" id="SM00858">
    <property type="entry name" value="SAF"/>
    <property type="match status" value="1"/>
</dbReference>
<dbReference type="CDD" id="cd11614">
    <property type="entry name" value="SAF_CpaB_FlgA_like"/>
    <property type="match status" value="1"/>
</dbReference>
<evidence type="ECO:0000313" key="4">
    <source>
        <dbReference type="Proteomes" id="UP000539313"/>
    </source>
</evidence>
<feature type="domain" description="SAF" evidence="2">
    <location>
        <begin position="51"/>
        <end position="111"/>
    </location>
</feature>
<dbReference type="RefSeq" id="WP_246442100.1">
    <property type="nucleotide sequence ID" value="NZ_JACJII010000001.1"/>
</dbReference>
<comment type="caution">
    <text evidence="3">The sequence shown here is derived from an EMBL/GenBank/DDBJ whole genome shotgun (WGS) entry which is preliminary data.</text>
</comment>